<dbReference type="STRING" id="84588.SYNW1445"/>
<dbReference type="HOGENOM" id="CLU_174107_0_0_3"/>
<name>Q7U694_PARMW</name>
<keyword evidence="1" id="KW-0812">Transmembrane</keyword>
<dbReference type="Proteomes" id="UP000001422">
    <property type="component" value="Chromosome"/>
</dbReference>
<dbReference type="RefSeq" id="WP_011128309.1">
    <property type="nucleotide sequence ID" value="NC_005070.1"/>
</dbReference>
<sequence>MKQLPGRARPRWLQLIVTGVLTAVATIWLVTLLPFLLLFSLVFAAMLIPVMRRLRREMDEAGFHPGMDKRSGRRQTVDVTPWHQQLRNVMNQLLNNSPTIDR</sequence>
<dbReference type="KEGG" id="syw:SYNW1445"/>
<keyword evidence="1" id="KW-0472">Membrane</keyword>
<protein>
    <submittedName>
        <fullName evidence="2">Uncharacterized protein</fullName>
    </submittedName>
</protein>
<feature type="transmembrane region" description="Helical" evidence="1">
    <location>
        <begin position="35"/>
        <end position="51"/>
    </location>
</feature>
<dbReference type="eggNOG" id="ENOG5030TYN">
    <property type="taxonomic scope" value="Bacteria"/>
</dbReference>
<keyword evidence="3" id="KW-1185">Reference proteome</keyword>
<organism evidence="2 3">
    <name type="scientific">Parasynechococcus marenigrum (strain WH8102)</name>
    <dbReference type="NCBI Taxonomy" id="84588"/>
    <lineage>
        <taxon>Bacteria</taxon>
        <taxon>Bacillati</taxon>
        <taxon>Cyanobacteriota</taxon>
        <taxon>Cyanophyceae</taxon>
        <taxon>Synechococcales</taxon>
        <taxon>Prochlorococcaceae</taxon>
        <taxon>Parasynechococcus</taxon>
        <taxon>Parasynechococcus marenigrum</taxon>
    </lineage>
</organism>
<evidence type="ECO:0000313" key="3">
    <source>
        <dbReference type="Proteomes" id="UP000001422"/>
    </source>
</evidence>
<keyword evidence="1" id="KW-1133">Transmembrane helix</keyword>
<gene>
    <name evidence="2" type="ordered locus">SYNW1445</name>
</gene>
<proteinExistence type="predicted"/>
<dbReference type="AlphaFoldDB" id="Q7U694"/>
<evidence type="ECO:0000256" key="1">
    <source>
        <dbReference type="SAM" id="Phobius"/>
    </source>
</evidence>
<accession>Q7U694</accession>
<dbReference type="EMBL" id="BX569693">
    <property type="protein sequence ID" value="CAE07960.1"/>
    <property type="molecule type" value="Genomic_DNA"/>
</dbReference>
<evidence type="ECO:0000313" key="2">
    <source>
        <dbReference type="EMBL" id="CAE07960.1"/>
    </source>
</evidence>
<reference evidence="2 3" key="1">
    <citation type="journal article" date="2003" name="Nature">
        <title>The genome of a motile marine Synechococcus.</title>
        <authorList>
            <person name="Palenik B."/>
            <person name="Brahamsha B."/>
            <person name="Larimer F."/>
            <person name="Land M."/>
            <person name="Hauser L."/>
            <person name="Chain P."/>
            <person name="Lamerdin J."/>
            <person name="Regala W."/>
            <person name="Allen E.A."/>
            <person name="McCarren J."/>
            <person name="Paulsen I."/>
            <person name="Dufresne A."/>
            <person name="Partensky F."/>
            <person name="Webb E."/>
            <person name="Waterbury J."/>
        </authorList>
    </citation>
    <scope>NUCLEOTIDE SEQUENCE [LARGE SCALE GENOMIC DNA]</scope>
    <source>
        <strain evidence="2 3">WH8102</strain>
    </source>
</reference>